<keyword evidence="4" id="KW-1185">Reference proteome</keyword>
<feature type="transmembrane region" description="Helical" evidence="2">
    <location>
        <begin position="174"/>
        <end position="201"/>
    </location>
</feature>
<feature type="transmembrane region" description="Helical" evidence="2">
    <location>
        <begin position="142"/>
        <end position="162"/>
    </location>
</feature>
<keyword evidence="2" id="KW-0812">Transmembrane</keyword>
<dbReference type="GeneID" id="106673143"/>
<evidence type="ECO:0000313" key="3">
    <source>
        <dbReference type="EnsemblMetazoa" id="XP_014260629.1"/>
    </source>
</evidence>
<feature type="region of interest" description="Disordered" evidence="1">
    <location>
        <begin position="1"/>
        <end position="29"/>
    </location>
</feature>
<evidence type="ECO:0000256" key="1">
    <source>
        <dbReference type="SAM" id="MobiDB-lite"/>
    </source>
</evidence>
<evidence type="ECO:0000313" key="4">
    <source>
        <dbReference type="Proteomes" id="UP000494040"/>
    </source>
</evidence>
<organism evidence="3 4">
    <name type="scientific">Cimex lectularius</name>
    <name type="common">Bed bug</name>
    <name type="synonym">Acanthia lectularia</name>
    <dbReference type="NCBI Taxonomy" id="79782"/>
    <lineage>
        <taxon>Eukaryota</taxon>
        <taxon>Metazoa</taxon>
        <taxon>Ecdysozoa</taxon>
        <taxon>Arthropoda</taxon>
        <taxon>Hexapoda</taxon>
        <taxon>Insecta</taxon>
        <taxon>Pterygota</taxon>
        <taxon>Neoptera</taxon>
        <taxon>Paraneoptera</taxon>
        <taxon>Hemiptera</taxon>
        <taxon>Heteroptera</taxon>
        <taxon>Panheteroptera</taxon>
        <taxon>Cimicomorpha</taxon>
        <taxon>Cimicidae</taxon>
        <taxon>Cimex</taxon>
    </lineage>
</organism>
<sequence>MYAAAGGASLASRQARRNIKKQQHPGDVHQQFKKRFELLQAQHAPASELHRLHQHSSYLELHHARIPALSTTDISEGKAAAAWAERDRRASEAAVSHRARHHDPHRRWISRNRIHDSSYGGSSSEEEEGPGLYGHQSAAANALLYVGLGTVAIGLVIAFVGTGEKGFKTLELRLIGPTLIAGGLLCCLLRILLCVCPTRCLKRKFRQRRKKRHISAELNRHFDKNDYYRHLPFNARTAEDFMLMEQTNKKTKKRVSILPAVASTSERREIPKIMLPNIEQSPAKEGNLIELKPIQGGSFEDLPSISSDDSFNLDQSLALFDSKGGANSTERLARLKSTLTFGDSLDAGDFNTRDHVVSRIDEEDSEHMDFYSNQGNLNSPLLFQHQNDSEQEAKELVLSPSNLQND</sequence>
<accession>A0A8I6SGP1</accession>
<dbReference type="EnsemblMetazoa" id="XM_014405143.2">
    <property type="protein sequence ID" value="XP_014260629.1"/>
    <property type="gene ID" value="LOC106673143"/>
</dbReference>
<dbReference type="RefSeq" id="XP_014260629.1">
    <property type="nucleotide sequence ID" value="XM_014405143.2"/>
</dbReference>
<dbReference type="Proteomes" id="UP000494040">
    <property type="component" value="Unassembled WGS sequence"/>
</dbReference>
<protein>
    <submittedName>
        <fullName evidence="3">Uncharacterized protein</fullName>
    </submittedName>
</protein>
<feature type="compositionally biased region" description="Basic residues" evidence="1">
    <location>
        <begin position="14"/>
        <end position="23"/>
    </location>
</feature>
<dbReference type="OrthoDB" id="6425771at2759"/>
<dbReference type="KEGG" id="clec:106673143"/>
<keyword evidence="2" id="KW-1133">Transmembrane helix</keyword>
<feature type="compositionally biased region" description="Basic residues" evidence="1">
    <location>
        <begin position="97"/>
        <end position="112"/>
    </location>
</feature>
<proteinExistence type="predicted"/>
<dbReference type="OMA" id="CHATHCQ"/>
<reference evidence="3" key="1">
    <citation type="submission" date="2022-01" db="UniProtKB">
        <authorList>
            <consortium name="EnsemblMetazoa"/>
        </authorList>
    </citation>
    <scope>IDENTIFICATION</scope>
</reference>
<dbReference type="AlphaFoldDB" id="A0A8I6SGP1"/>
<evidence type="ECO:0000256" key="2">
    <source>
        <dbReference type="SAM" id="Phobius"/>
    </source>
</evidence>
<name>A0A8I6SGP1_CIMLE</name>
<keyword evidence="2" id="KW-0472">Membrane</keyword>
<feature type="region of interest" description="Disordered" evidence="1">
    <location>
        <begin position="93"/>
        <end position="132"/>
    </location>
</feature>